<accession>A0ABX1CVX4</accession>
<name>A0ABX1CVX4_9FLAO</name>
<protein>
    <submittedName>
        <fullName evidence="1">Uncharacterized protein</fullName>
    </submittedName>
</protein>
<dbReference type="RefSeq" id="WP_168137570.1">
    <property type="nucleotide sequence ID" value="NZ_JAAVJR010000003.1"/>
</dbReference>
<gene>
    <name evidence="1" type="ORF">HC175_05890</name>
</gene>
<reference evidence="1 2" key="1">
    <citation type="submission" date="2020-03" db="EMBL/GenBank/DDBJ databases">
        <title>Salinimicrobium sp. nov, isolated from SCS.</title>
        <authorList>
            <person name="Cao W.R."/>
        </authorList>
    </citation>
    <scope>NUCLEOTIDE SEQUENCE [LARGE SCALE GENOMIC DNA]</scope>
    <source>
        <strain evidence="2">J15B91</strain>
    </source>
</reference>
<comment type="caution">
    <text evidence="1">The sequence shown here is derived from an EMBL/GenBank/DDBJ whole genome shotgun (WGS) entry which is preliminary data.</text>
</comment>
<dbReference type="EMBL" id="JAAVJR010000003">
    <property type="protein sequence ID" value="NJW52445.1"/>
    <property type="molecule type" value="Genomic_DNA"/>
</dbReference>
<dbReference type="Proteomes" id="UP000703674">
    <property type="component" value="Unassembled WGS sequence"/>
</dbReference>
<keyword evidence="2" id="KW-1185">Reference proteome</keyword>
<organism evidence="1 2">
    <name type="scientific">Salinimicrobium oceani</name>
    <dbReference type="NCBI Taxonomy" id="2722702"/>
    <lineage>
        <taxon>Bacteria</taxon>
        <taxon>Pseudomonadati</taxon>
        <taxon>Bacteroidota</taxon>
        <taxon>Flavobacteriia</taxon>
        <taxon>Flavobacteriales</taxon>
        <taxon>Flavobacteriaceae</taxon>
        <taxon>Salinimicrobium</taxon>
    </lineage>
</organism>
<evidence type="ECO:0000313" key="1">
    <source>
        <dbReference type="EMBL" id="NJW52445.1"/>
    </source>
</evidence>
<proteinExistence type="predicted"/>
<evidence type="ECO:0000313" key="2">
    <source>
        <dbReference type="Proteomes" id="UP000703674"/>
    </source>
</evidence>
<sequence>MEKLSEGLWKEIRFHQKLPLLDHTQVSGKGNGFNDRLSFESDRVFESKEENFLDRSKFKTIYLRNLANRADPSLSKERMFTESIKFENCTDNFIKTILLYSQRGHYRNDYTVITRAIGDWVKNLIYNGRVIIEIVSWYTNDTKQFYGFELIVLDINKCKIRRKNVLFSALKNGKIEKTKIPKSKCIIIDFPKELGGNQEFKRKSKKIEKLGMDNLFNVENPKESLEYSKNWDKQFDKIISDWGWMNRRENISDFLYAYQLLNFNNSALQCCYACIDGFKYLVSFISSKLNENAIFEISGFLDRSFYTELLEKFTKDQLPLEEVFNANNKSVMLDYL</sequence>